<dbReference type="RefSeq" id="WP_169076775.1">
    <property type="nucleotide sequence ID" value="NZ_JABBXH010000009.1"/>
</dbReference>
<dbReference type="Proteomes" id="UP000568664">
    <property type="component" value="Unassembled WGS sequence"/>
</dbReference>
<evidence type="ECO:0000256" key="2">
    <source>
        <dbReference type="ARBA" id="ARBA00004613"/>
    </source>
</evidence>
<comment type="subcellular location">
    <subcellularLocation>
        <location evidence="2">Secreted</location>
    </subcellularLocation>
</comment>
<evidence type="ECO:0000256" key="5">
    <source>
        <dbReference type="ARBA" id="ARBA00022723"/>
    </source>
</evidence>
<keyword evidence="3" id="KW-0964">Secreted</keyword>
<evidence type="ECO:0000313" key="12">
    <source>
        <dbReference type="EMBL" id="NMP33454.1"/>
    </source>
</evidence>
<dbReference type="Gene3D" id="3.40.30.160">
    <property type="entry name" value="Collagenase ColT, N-terminal domain"/>
    <property type="match status" value="1"/>
</dbReference>
<comment type="cofactor">
    <cofactor evidence="1">
        <name>Zn(2+)</name>
        <dbReference type="ChEBI" id="CHEBI:29105"/>
    </cofactor>
</comment>
<evidence type="ECO:0000256" key="8">
    <source>
        <dbReference type="ARBA" id="ARBA00022833"/>
    </source>
</evidence>
<dbReference type="GO" id="GO:0004222">
    <property type="term" value="F:metalloendopeptidase activity"/>
    <property type="evidence" value="ECO:0007669"/>
    <property type="project" value="InterPro"/>
</dbReference>
<keyword evidence="6 11" id="KW-0732">Signal</keyword>
<evidence type="ECO:0000256" key="1">
    <source>
        <dbReference type="ARBA" id="ARBA00001947"/>
    </source>
</evidence>
<comment type="caution">
    <text evidence="12">The sequence shown here is derived from an EMBL/GenBank/DDBJ whole genome shotgun (WGS) entry which is preliminary data.</text>
</comment>
<feature type="active site" evidence="10">
    <location>
        <position position="444"/>
    </location>
</feature>
<sequence length="620" mass="71726">MNKFKWNKNNRLALAFALASASVVGCSSSTNQTEYQESEQKISAQSAELKAISLGSVDIWQASYQHNVQEFTDVLSAIEQSVAAGNNEELDSYFYYLRAFSYWGDLSELEPKHWQKLHQVTVEVASAVTSSIGNEEHWRLQEHVWVTLYQFYGSKHADKSILNALPEFLPAIIAAINSTAIQSTQRSVANVQQDYAQLELYRALGFMAYNGVRKEEIKQFLIQDPKLIDTLTQHMMQYNHGKQGGAWQLRHALWLLAGIHVLQEDVAQKALDETIQTYLFESGGFTEPQAKYLFSQLYLANSFRTTDHCNDQFKGKCVIKTVDEVLPINHSCSDRLFIRANSMTKAQLTESCDNLIAQEDFFHSTLGTELKPVANDFNNKLRVVIFDNYSQYNQHGQLTFNIFTNNGGMYIEGTPSADVNQATFYSFQAFWKQPDFSVWNLAHEYVHYLDGRFVKYGGFGYFPEKLVWWAEGIGEFISKQHDNDRALKLAAETPQAEWPTLAEIFSTTYDDGSERVYQWSYLAHRFIFTFHPEQGRKMAHYLKRDYFDGYNDTLNAYQEQHQQAFQQWLVEQVAAYNLKPENDEAKANTPKYLYRYLYRDYLRPTHLPITNKHQHYVNWG</sequence>
<dbReference type="AlphaFoldDB" id="A0A7Y0Q7U4"/>
<evidence type="ECO:0000256" key="7">
    <source>
        <dbReference type="ARBA" id="ARBA00022801"/>
    </source>
</evidence>
<dbReference type="PRINTS" id="PR00931">
    <property type="entry name" value="MICOLLPTASE"/>
</dbReference>
<dbReference type="InterPro" id="IPR002169">
    <property type="entry name" value="Peptidase_M9A/M9B"/>
</dbReference>
<evidence type="ECO:0000256" key="3">
    <source>
        <dbReference type="ARBA" id="ARBA00022525"/>
    </source>
</evidence>
<dbReference type="EMBL" id="JABBXH010000009">
    <property type="protein sequence ID" value="NMP33454.1"/>
    <property type="molecule type" value="Genomic_DNA"/>
</dbReference>
<evidence type="ECO:0000313" key="13">
    <source>
        <dbReference type="Proteomes" id="UP000568664"/>
    </source>
</evidence>
<evidence type="ECO:0000256" key="11">
    <source>
        <dbReference type="SAM" id="SignalP"/>
    </source>
</evidence>
<evidence type="ECO:0000256" key="6">
    <source>
        <dbReference type="ARBA" id="ARBA00022729"/>
    </source>
</evidence>
<dbReference type="PANTHER" id="PTHR13062:SF9">
    <property type="entry name" value="MICROBIAL COLLAGENASE"/>
    <property type="match status" value="1"/>
</dbReference>
<gene>
    <name evidence="12" type="ORF">HII17_18055</name>
</gene>
<protein>
    <recommendedName>
        <fullName evidence="14">Microbial collagenase</fullName>
    </recommendedName>
</protein>
<dbReference type="Gene3D" id="1.10.390.20">
    <property type="match status" value="1"/>
</dbReference>
<evidence type="ECO:0000256" key="4">
    <source>
        <dbReference type="ARBA" id="ARBA00022670"/>
    </source>
</evidence>
<reference evidence="12 13" key="1">
    <citation type="submission" date="2020-04" db="EMBL/GenBank/DDBJ databases">
        <title>Thalassotalea sp. M1531, isolated from the surface of marine red alga.</title>
        <authorList>
            <person name="Pang L."/>
            <person name="Lu D.-C."/>
        </authorList>
    </citation>
    <scope>NUCLEOTIDE SEQUENCE [LARGE SCALE GENOMIC DNA]</scope>
    <source>
        <strain evidence="12 13">M1531</strain>
    </source>
</reference>
<keyword evidence="5" id="KW-0479">Metal-binding</keyword>
<name>A0A7Y0Q7U4_9GAMM</name>
<feature type="signal peptide" evidence="11">
    <location>
        <begin position="1"/>
        <end position="21"/>
    </location>
</feature>
<evidence type="ECO:0008006" key="14">
    <source>
        <dbReference type="Google" id="ProtNLM"/>
    </source>
</evidence>
<dbReference type="GO" id="GO:0006508">
    <property type="term" value="P:proteolysis"/>
    <property type="evidence" value="ECO:0007669"/>
    <property type="project" value="UniProtKB-KW"/>
</dbReference>
<evidence type="ECO:0000256" key="9">
    <source>
        <dbReference type="ARBA" id="ARBA00023049"/>
    </source>
</evidence>
<dbReference type="PANTHER" id="PTHR13062">
    <property type="entry name" value="COLLAGENASE"/>
    <property type="match status" value="1"/>
</dbReference>
<proteinExistence type="predicted"/>
<organism evidence="12 13">
    <name type="scientific">Thalassotalea algicola</name>
    <dbReference type="NCBI Taxonomy" id="2716224"/>
    <lineage>
        <taxon>Bacteria</taxon>
        <taxon>Pseudomonadati</taxon>
        <taxon>Pseudomonadota</taxon>
        <taxon>Gammaproteobacteria</taxon>
        <taxon>Alteromonadales</taxon>
        <taxon>Colwelliaceae</taxon>
        <taxon>Thalassotalea</taxon>
    </lineage>
</organism>
<keyword evidence="8" id="KW-0862">Zinc</keyword>
<keyword evidence="9" id="KW-0482">Metalloprotease</keyword>
<keyword evidence="13" id="KW-1185">Reference proteome</keyword>
<evidence type="ECO:0000256" key="10">
    <source>
        <dbReference type="PIRSR" id="PIRSR602169-1"/>
    </source>
</evidence>
<keyword evidence="4" id="KW-0645">Protease</keyword>
<dbReference type="GO" id="GO:0008270">
    <property type="term" value="F:zinc ion binding"/>
    <property type="evidence" value="ECO:0007669"/>
    <property type="project" value="InterPro"/>
</dbReference>
<accession>A0A7Y0Q7U4</accession>
<feature type="chain" id="PRO_5031064456" description="Microbial collagenase" evidence="11">
    <location>
        <begin position="22"/>
        <end position="620"/>
    </location>
</feature>
<dbReference type="Pfam" id="PF01752">
    <property type="entry name" value="Peptidase_M9"/>
    <property type="match status" value="1"/>
</dbReference>
<dbReference type="PROSITE" id="PS51257">
    <property type="entry name" value="PROKAR_LIPOPROTEIN"/>
    <property type="match status" value="1"/>
</dbReference>
<keyword evidence="7" id="KW-0378">Hydrolase</keyword>
<dbReference type="GO" id="GO:0005576">
    <property type="term" value="C:extracellular region"/>
    <property type="evidence" value="ECO:0007669"/>
    <property type="project" value="UniProtKB-SubCell"/>
</dbReference>